<evidence type="ECO:0000313" key="1">
    <source>
        <dbReference type="EMBL" id="GAI31432.1"/>
    </source>
</evidence>
<name>X1MIF1_9ZZZZ</name>
<comment type="caution">
    <text evidence="1">The sequence shown here is derived from an EMBL/GenBank/DDBJ whole genome shotgun (WGS) entry which is preliminary data.</text>
</comment>
<dbReference type="EMBL" id="BARV01016864">
    <property type="protein sequence ID" value="GAI31432.1"/>
    <property type="molecule type" value="Genomic_DNA"/>
</dbReference>
<proteinExistence type="predicted"/>
<protein>
    <submittedName>
        <fullName evidence="1">Uncharacterized protein</fullName>
    </submittedName>
</protein>
<gene>
    <name evidence="1" type="ORF">S06H3_28846</name>
</gene>
<dbReference type="AlphaFoldDB" id="X1MIF1"/>
<sequence>MCKYWFVGKPHDTLEGWRKTGQSRWYENLKGSESFSVPLYDITSSEKLKQLVIDLLLAVQEEEKRIA</sequence>
<organism evidence="1">
    <name type="scientific">marine sediment metagenome</name>
    <dbReference type="NCBI Taxonomy" id="412755"/>
    <lineage>
        <taxon>unclassified sequences</taxon>
        <taxon>metagenomes</taxon>
        <taxon>ecological metagenomes</taxon>
    </lineage>
</organism>
<accession>X1MIF1</accession>
<reference evidence="1" key="1">
    <citation type="journal article" date="2014" name="Front. Microbiol.">
        <title>High frequency of phylogenetically diverse reductive dehalogenase-homologous genes in deep subseafloor sedimentary metagenomes.</title>
        <authorList>
            <person name="Kawai M."/>
            <person name="Futagami T."/>
            <person name="Toyoda A."/>
            <person name="Takaki Y."/>
            <person name="Nishi S."/>
            <person name="Hori S."/>
            <person name="Arai W."/>
            <person name="Tsubouchi T."/>
            <person name="Morono Y."/>
            <person name="Uchiyama I."/>
            <person name="Ito T."/>
            <person name="Fujiyama A."/>
            <person name="Inagaki F."/>
            <person name="Takami H."/>
        </authorList>
    </citation>
    <scope>NUCLEOTIDE SEQUENCE</scope>
    <source>
        <strain evidence="1">Expedition CK06-06</strain>
    </source>
</reference>